<name>X1LM36_9ZZZZ</name>
<dbReference type="Gene3D" id="3.90.226.30">
    <property type="match status" value="1"/>
</dbReference>
<dbReference type="AlphaFoldDB" id="X1LM36"/>
<dbReference type="GO" id="GO:0050043">
    <property type="term" value="F:lactate racemase activity"/>
    <property type="evidence" value="ECO:0007669"/>
    <property type="project" value="InterPro"/>
</dbReference>
<evidence type="ECO:0000259" key="1">
    <source>
        <dbReference type="Pfam" id="PF09861"/>
    </source>
</evidence>
<dbReference type="PANTHER" id="PTHR33171">
    <property type="entry name" value="LAR_N DOMAIN-CONTAINING PROTEIN"/>
    <property type="match status" value="1"/>
</dbReference>
<protein>
    <recommendedName>
        <fullName evidence="1">LarA-like N-terminal domain-containing protein</fullName>
    </recommendedName>
</protein>
<dbReference type="Gene3D" id="3.40.50.11440">
    <property type="match status" value="1"/>
</dbReference>
<dbReference type="InterPro" id="IPR048068">
    <property type="entry name" value="LarA-like"/>
</dbReference>
<gene>
    <name evidence="2" type="ORF">S06H3_17394</name>
</gene>
<dbReference type="PANTHER" id="PTHR33171:SF17">
    <property type="entry name" value="LARA-LIKE N-TERMINAL DOMAIN-CONTAINING PROTEIN"/>
    <property type="match status" value="1"/>
</dbReference>
<dbReference type="Pfam" id="PF09861">
    <property type="entry name" value="Lar_N"/>
    <property type="match status" value="1"/>
</dbReference>
<proteinExistence type="predicted"/>
<dbReference type="InterPro" id="IPR018657">
    <property type="entry name" value="LarA-like_N"/>
</dbReference>
<accession>X1LM36</accession>
<sequence length="301" mass="33382">MREISHGLLAETVPIEINKAVLTHDLVFILGPVFPHEVVGFSGGHKYFFPGVSGPEIVHQSHWLGALITSPKTIGHKDTPVRAMIEKAATMVPTPCLGIMLVMRGNDLIGLFLGKVEDAWSKAADLSAKENIVWVKHPFHTVLAVAPAMYQELWTAGKCMYKLEPVVEDGGKVIIYAPNLHKISVTHGDLIREIGYHTRDYFLSQWDHFKDVPGAILAHSSHVRGIGTYRNKVEYDRIEVILSTQIPETTCRAINLGYLNPNEVDLDHFADRQDDGVLLVPEAGEILYRLADGSVPDIDLL</sequence>
<evidence type="ECO:0000313" key="2">
    <source>
        <dbReference type="EMBL" id="GAI06891.1"/>
    </source>
</evidence>
<feature type="domain" description="LarA-like N-terminal" evidence="1">
    <location>
        <begin position="10"/>
        <end position="66"/>
    </location>
</feature>
<reference evidence="2" key="1">
    <citation type="journal article" date="2014" name="Front. Microbiol.">
        <title>High frequency of phylogenetically diverse reductive dehalogenase-homologous genes in deep subseafloor sedimentary metagenomes.</title>
        <authorList>
            <person name="Kawai M."/>
            <person name="Futagami T."/>
            <person name="Toyoda A."/>
            <person name="Takaki Y."/>
            <person name="Nishi S."/>
            <person name="Hori S."/>
            <person name="Arai W."/>
            <person name="Tsubouchi T."/>
            <person name="Morono Y."/>
            <person name="Uchiyama I."/>
            <person name="Ito T."/>
            <person name="Fujiyama A."/>
            <person name="Inagaki F."/>
            <person name="Takami H."/>
        </authorList>
    </citation>
    <scope>NUCLEOTIDE SEQUENCE</scope>
    <source>
        <strain evidence="2">Expedition CK06-06</strain>
    </source>
</reference>
<dbReference type="EMBL" id="BARV01008688">
    <property type="protein sequence ID" value="GAI06891.1"/>
    <property type="molecule type" value="Genomic_DNA"/>
</dbReference>
<comment type="caution">
    <text evidence="2">The sequence shown here is derived from an EMBL/GenBank/DDBJ whole genome shotgun (WGS) entry which is preliminary data.</text>
</comment>
<dbReference type="InterPro" id="IPR043166">
    <property type="entry name" value="LarA-like_C"/>
</dbReference>
<organism evidence="2">
    <name type="scientific">marine sediment metagenome</name>
    <dbReference type="NCBI Taxonomy" id="412755"/>
    <lineage>
        <taxon>unclassified sequences</taxon>
        <taxon>metagenomes</taxon>
        <taxon>ecological metagenomes</taxon>
    </lineage>
</organism>